<reference evidence="2 3" key="1">
    <citation type="submission" date="2020-07" db="EMBL/GenBank/DDBJ databases">
        <title>Taxonomic proposal: Crassvirales, a new order of highly abundant and diverse bacterial viruses.</title>
        <authorList>
            <person name="Shkoporov A.N."/>
            <person name="Stockdale S.R."/>
            <person name="Guerin E."/>
            <person name="Ross R.P."/>
            <person name="Hill C."/>
        </authorList>
    </citation>
    <scope>NUCLEOTIDE SEQUENCE [LARGE SCALE GENOMIC DNA]</scope>
</reference>
<dbReference type="EMBL" id="MT774387">
    <property type="protein sequence ID" value="QOR59130.1"/>
    <property type="molecule type" value="Genomic_DNA"/>
</dbReference>
<organism evidence="2 3">
    <name type="scientific">uncultured phage cr111_1</name>
    <dbReference type="NCBI Taxonomy" id="2772071"/>
    <lineage>
        <taxon>Viruses</taxon>
        <taxon>Duplodnaviria</taxon>
        <taxon>Heunggongvirae</taxon>
        <taxon>Uroviricota</taxon>
        <taxon>Caudoviricetes</taxon>
        <taxon>Crassvirales</taxon>
        <taxon>Steigviridae</taxon>
        <taxon>Asinivirinae</taxon>
        <taxon>Lahndsivirus</taxon>
        <taxon>Lahndsivirus rarus</taxon>
    </lineage>
</organism>
<evidence type="ECO:0000313" key="3">
    <source>
        <dbReference type="Proteomes" id="UP000594132"/>
    </source>
</evidence>
<evidence type="ECO:0000313" key="2">
    <source>
        <dbReference type="EMBL" id="QOR59130.1"/>
    </source>
</evidence>
<dbReference type="RefSeq" id="YP_010111288.1">
    <property type="nucleotide sequence ID" value="NC_055880.1"/>
</dbReference>
<accession>A0A7M1S1D4</accession>
<dbReference type="Proteomes" id="UP000594132">
    <property type="component" value="Segment"/>
</dbReference>
<feature type="region of interest" description="Disordered" evidence="1">
    <location>
        <begin position="1"/>
        <end position="65"/>
    </location>
</feature>
<name>A0A7M1S1D4_9CAUD</name>
<dbReference type="KEGG" id="vg:65129651"/>
<keyword evidence="3" id="KW-1185">Reference proteome</keyword>
<proteinExistence type="predicted"/>
<evidence type="ECO:0000256" key="1">
    <source>
        <dbReference type="SAM" id="MobiDB-lite"/>
    </source>
</evidence>
<protein>
    <submittedName>
        <fullName evidence="2">Uncharacterized protein</fullName>
    </submittedName>
</protein>
<feature type="compositionally biased region" description="Basic and acidic residues" evidence="1">
    <location>
        <begin position="55"/>
        <end position="65"/>
    </location>
</feature>
<sequence length="65" mass="7105">MARPRPLGGPSAGPSAYRLNDPRSDKPSWFSLGGYFEKKGRGKRGVRSSSLAQQKTDKGNRGVRE</sequence>
<dbReference type="GeneID" id="65129651"/>